<comment type="caution">
    <text evidence="2">The sequence shown here is derived from an EMBL/GenBank/DDBJ whole genome shotgun (WGS) entry which is preliminary data.</text>
</comment>
<dbReference type="OrthoDB" id="191139at2759"/>
<dbReference type="InterPro" id="IPR036291">
    <property type="entry name" value="NAD(P)-bd_dom_sf"/>
</dbReference>
<organism evidence="2 3">
    <name type="scientific">Dimorphilus gyrociliatus</name>
    <dbReference type="NCBI Taxonomy" id="2664684"/>
    <lineage>
        <taxon>Eukaryota</taxon>
        <taxon>Metazoa</taxon>
        <taxon>Spiralia</taxon>
        <taxon>Lophotrochozoa</taxon>
        <taxon>Annelida</taxon>
        <taxon>Polychaeta</taxon>
        <taxon>Polychaeta incertae sedis</taxon>
        <taxon>Dinophilidae</taxon>
        <taxon>Dimorphilus</taxon>
    </lineage>
</organism>
<proteinExistence type="predicted"/>
<dbReference type="Pfam" id="PF00106">
    <property type="entry name" value="adh_short"/>
    <property type="match status" value="1"/>
</dbReference>
<keyword evidence="3" id="KW-1185">Reference proteome</keyword>
<dbReference type="PANTHER" id="PTHR43157">
    <property type="entry name" value="PHOSPHATIDYLINOSITOL-GLYCAN BIOSYNTHESIS CLASS F PROTEIN-RELATED"/>
    <property type="match status" value="1"/>
</dbReference>
<evidence type="ECO:0000313" key="3">
    <source>
        <dbReference type="Proteomes" id="UP000549394"/>
    </source>
</evidence>
<keyword evidence="1" id="KW-0560">Oxidoreductase</keyword>
<dbReference type="PANTHER" id="PTHR43157:SF31">
    <property type="entry name" value="PHOSPHATIDYLINOSITOL-GLYCAN BIOSYNTHESIS CLASS F PROTEIN"/>
    <property type="match status" value="1"/>
</dbReference>
<dbReference type="EMBL" id="CAJFCJ010000005">
    <property type="protein sequence ID" value="CAD5114242.1"/>
    <property type="molecule type" value="Genomic_DNA"/>
</dbReference>
<protein>
    <submittedName>
        <fullName evidence="2">Uncharacterized protein</fullName>
    </submittedName>
</protein>
<dbReference type="InterPro" id="IPR002347">
    <property type="entry name" value="SDR_fam"/>
</dbReference>
<dbReference type="Gene3D" id="3.40.50.720">
    <property type="entry name" value="NAD(P)-binding Rossmann-like Domain"/>
    <property type="match status" value="1"/>
</dbReference>
<gene>
    <name evidence="2" type="ORF">DGYR_LOCUS3107</name>
</gene>
<name>A0A7I8VD14_9ANNE</name>
<sequence length="193" mass="22066">MLINNAGVFNSPINQTSEGFQHELVVNYFGPVFLTNLLLKREIGLKKVVNVTSSLAKYGSFFFDDLKGLQMEKKVRYRNSKLALTAFTNKIIEEYKDKDVEFMAVHPGLVVTKLGRNILPNWFSWVEIIILPLLLLLAKLPIEGAQSILYCIAEDCSSGYYGDSRRKEWPQFCDNKEAINKLYKETISLLSNF</sequence>
<dbReference type="SUPFAM" id="SSF51735">
    <property type="entry name" value="NAD(P)-binding Rossmann-fold domains"/>
    <property type="match status" value="1"/>
</dbReference>
<dbReference type="GO" id="GO:0016491">
    <property type="term" value="F:oxidoreductase activity"/>
    <property type="evidence" value="ECO:0007669"/>
    <property type="project" value="UniProtKB-KW"/>
</dbReference>
<reference evidence="2 3" key="1">
    <citation type="submission" date="2020-08" db="EMBL/GenBank/DDBJ databases">
        <authorList>
            <person name="Hejnol A."/>
        </authorList>
    </citation>
    <scope>NUCLEOTIDE SEQUENCE [LARGE SCALE GENOMIC DNA]</scope>
</reference>
<evidence type="ECO:0000256" key="1">
    <source>
        <dbReference type="ARBA" id="ARBA00023002"/>
    </source>
</evidence>
<dbReference type="AlphaFoldDB" id="A0A7I8VD14"/>
<accession>A0A7I8VD14</accession>
<evidence type="ECO:0000313" key="2">
    <source>
        <dbReference type="EMBL" id="CAD5114242.1"/>
    </source>
</evidence>
<dbReference type="Proteomes" id="UP000549394">
    <property type="component" value="Unassembled WGS sequence"/>
</dbReference>